<dbReference type="KEGG" id="mlj:MLAC_19210"/>
<accession>A0A7I7NM82</accession>
<protein>
    <recommendedName>
        <fullName evidence="3">Zinc chelation protein SecC</fullName>
    </recommendedName>
</protein>
<dbReference type="AlphaFoldDB" id="A0A7I7NM82"/>
<dbReference type="Proteomes" id="UP000466396">
    <property type="component" value="Chromosome"/>
</dbReference>
<dbReference type="InterPro" id="IPR004027">
    <property type="entry name" value="SEC_C_motif"/>
</dbReference>
<keyword evidence="2" id="KW-1185">Reference proteome</keyword>
<evidence type="ECO:0008006" key="3">
    <source>
        <dbReference type="Google" id="ProtNLM"/>
    </source>
</evidence>
<dbReference type="SUPFAM" id="SSF103642">
    <property type="entry name" value="Sec-C motif"/>
    <property type="match status" value="1"/>
</dbReference>
<dbReference type="Pfam" id="PF02810">
    <property type="entry name" value="SEC-C"/>
    <property type="match status" value="1"/>
</dbReference>
<gene>
    <name evidence="1" type="ORF">MLAC_19210</name>
</gene>
<reference evidence="1 2" key="1">
    <citation type="journal article" date="2019" name="Emerg. Microbes Infect.">
        <title>Comprehensive subspecies identification of 175 nontuberculous mycobacteria species based on 7547 genomic profiles.</title>
        <authorList>
            <person name="Matsumoto Y."/>
            <person name="Kinjo T."/>
            <person name="Motooka D."/>
            <person name="Nabeya D."/>
            <person name="Jung N."/>
            <person name="Uechi K."/>
            <person name="Horii T."/>
            <person name="Iida T."/>
            <person name="Fujita J."/>
            <person name="Nakamura S."/>
        </authorList>
    </citation>
    <scope>NUCLEOTIDE SEQUENCE [LARGE SCALE GENOMIC DNA]</scope>
    <source>
        <strain evidence="1 2">JCM 15657</strain>
    </source>
</reference>
<sequence>MVAERSVTQNISLTAKAAAAIAIPGSVEPFSAWCVEQGREPDSPEARAEYAAHLTAQGDHDVIAWPPGRNLQCWCGSGRKYKKCCAAMSFIDTESAS</sequence>
<evidence type="ECO:0000313" key="2">
    <source>
        <dbReference type="Proteomes" id="UP000466396"/>
    </source>
</evidence>
<dbReference type="Gene3D" id="3.10.450.50">
    <property type="match status" value="1"/>
</dbReference>
<evidence type="ECO:0000313" key="1">
    <source>
        <dbReference type="EMBL" id="BBX96627.1"/>
    </source>
</evidence>
<proteinExistence type="predicted"/>
<name>A0A7I7NM82_9MYCO</name>
<dbReference type="EMBL" id="AP022581">
    <property type="protein sequence ID" value="BBX96627.1"/>
    <property type="molecule type" value="Genomic_DNA"/>
</dbReference>
<organism evidence="1 2">
    <name type="scientific">Mycobacterium lacus</name>
    <dbReference type="NCBI Taxonomy" id="169765"/>
    <lineage>
        <taxon>Bacteria</taxon>
        <taxon>Bacillati</taxon>
        <taxon>Actinomycetota</taxon>
        <taxon>Actinomycetes</taxon>
        <taxon>Mycobacteriales</taxon>
        <taxon>Mycobacteriaceae</taxon>
        <taxon>Mycobacterium</taxon>
    </lineage>
</organism>